<dbReference type="PIRSF" id="PIRSF000390">
    <property type="entry name" value="PLP_StrS"/>
    <property type="match status" value="1"/>
</dbReference>
<dbReference type="OrthoDB" id="9768668at2"/>
<evidence type="ECO:0000313" key="7">
    <source>
        <dbReference type="Proteomes" id="UP000183987"/>
    </source>
</evidence>
<dbReference type="Gene3D" id="3.90.1150.10">
    <property type="entry name" value="Aspartate Aminotransferase, domain 1"/>
    <property type="match status" value="1"/>
</dbReference>
<dbReference type="Pfam" id="PF01041">
    <property type="entry name" value="DegT_DnrJ_EryC1"/>
    <property type="match status" value="1"/>
</dbReference>
<dbReference type="Proteomes" id="UP000183987">
    <property type="component" value="Unassembled WGS sequence"/>
</dbReference>
<dbReference type="RefSeq" id="WP_072855872.1">
    <property type="nucleotide sequence ID" value="NZ_FQUE01000001.1"/>
</dbReference>
<feature type="modified residue" description="N6-(pyridoxal phosphate)lysine" evidence="4">
    <location>
        <position position="185"/>
    </location>
</feature>
<keyword evidence="7" id="KW-1185">Reference proteome</keyword>
<dbReference type="InterPro" id="IPR015424">
    <property type="entry name" value="PyrdxlP-dep_Trfase"/>
</dbReference>
<evidence type="ECO:0000256" key="5">
    <source>
        <dbReference type="RuleBase" id="RU004508"/>
    </source>
</evidence>
<feature type="active site" description="Proton acceptor" evidence="3">
    <location>
        <position position="185"/>
    </location>
</feature>
<proteinExistence type="inferred from homology"/>
<name>A0A1M4URA6_LOKAT</name>
<dbReference type="GO" id="GO:0030170">
    <property type="term" value="F:pyridoxal phosphate binding"/>
    <property type="evidence" value="ECO:0007669"/>
    <property type="project" value="UniProtKB-ARBA"/>
</dbReference>
<dbReference type="STRING" id="366533.SAMN05444339_101824"/>
<gene>
    <name evidence="6" type="ORF">SAMN05444339_101824</name>
</gene>
<sequence length="371" mass="39569">MIPFLDLKAQYRAIGPELEDAVLSVLRSCSYILGEPVERFEVNFARYCGTSAAVAVNTGTSALHMALLAAGIGPGDEVITTPTTFVATTAAIRYTGATPVFVDIDPVTWCIDPALIPDAITDRTRAILPVHLHGRLADIAAILKIARDYDLLVIEDAAQAHGAERDGLRAGAFGDIGCFSFYPGKNLGACGEGGAVVTSNPVFADTLRCLRDWGQQGRHNHVMDGYNTRMDALQGAVLDVKLRHLEDWTDRRRAVANAYHAGLSPQIMRAAGPFGPDHVGHVYAIRNANPAGLSARLNAAGVPTNTHYPVPVHLQPAHSDLGYARGSLPVAEAYADSTLSLPIHPDMAPADIDFVIDTVNRLALAPSRLTA</sequence>
<evidence type="ECO:0000256" key="3">
    <source>
        <dbReference type="PIRSR" id="PIRSR000390-1"/>
    </source>
</evidence>
<evidence type="ECO:0000256" key="1">
    <source>
        <dbReference type="ARBA" id="ARBA00022898"/>
    </source>
</evidence>
<evidence type="ECO:0000256" key="2">
    <source>
        <dbReference type="ARBA" id="ARBA00037999"/>
    </source>
</evidence>
<reference evidence="7" key="1">
    <citation type="submission" date="2016-11" db="EMBL/GenBank/DDBJ databases">
        <authorList>
            <person name="Varghese N."/>
            <person name="Submissions S."/>
        </authorList>
    </citation>
    <scope>NUCLEOTIDE SEQUENCE [LARGE SCALE GENOMIC DNA]</scope>
    <source>
        <strain evidence="7">DSM 29326</strain>
    </source>
</reference>
<dbReference type="PANTHER" id="PTHR30244">
    <property type="entry name" value="TRANSAMINASE"/>
    <property type="match status" value="1"/>
</dbReference>
<dbReference type="GO" id="GO:0008483">
    <property type="term" value="F:transaminase activity"/>
    <property type="evidence" value="ECO:0007669"/>
    <property type="project" value="TreeGrafter"/>
</dbReference>
<keyword evidence="1 4" id="KW-0663">Pyridoxal phosphate</keyword>
<dbReference type="EMBL" id="FQUE01000001">
    <property type="protein sequence ID" value="SHE59219.1"/>
    <property type="molecule type" value="Genomic_DNA"/>
</dbReference>
<dbReference type="InterPro" id="IPR015422">
    <property type="entry name" value="PyrdxlP-dep_Trfase_small"/>
</dbReference>
<comment type="similarity">
    <text evidence="2 5">Belongs to the DegT/DnrJ/EryC1 family.</text>
</comment>
<protein>
    <submittedName>
        <fullName evidence="6">dTDP-4-amino-4,6-dideoxygalactose transaminase</fullName>
    </submittedName>
</protein>
<organism evidence="6 7">
    <name type="scientific">Loktanella atrilutea</name>
    <dbReference type="NCBI Taxonomy" id="366533"/>
    <lineage>
        <taxon>Bacteria</taxon>
        <taxon>Pseudomonadati</taxon>
        <taxon>Pseudomonadota</taxon>
        <taxon>Alphaproteobacteria</taxon>
        <taxon>Rhodobacterales</taxon>
        <taxon>Roseobacteraceae</taxon>
        <taxon>Loktanella</taxon>
    </lineage>
</organism>
<evidence type="ECO:0000256" key="4">
    <source>
        <dbReference type="PIRSR" id="PIRSR000390-2"/>
    </source>
</evidence>
<accession>A0A1M4URA6</accession>
<dbReference type="Gene3D" id="3.40.640.10">
    <property type="entry name" value="Type I PLP-dependent aspartate aminotransferase-like (Major domain)"/>
    <property type="match status" value="1"/>
</dbReference>
<dbReference type="CDD" id="cd00616">
    <property type="entry name" value="AHBA_syn"/>
    <property type="match status" value="1"/>
</dbReference>
<dbReference type="InterPro" id="IPR015421">
    <property type="entry name" value="PyrdxlP-dep_Trfase_major"/>
</dbReference>
<dbReference type="FunFam" id="3.40.640.10:FF:000089">
    <property type="entry name" value="Aminotransferase, DegT/DnrJ/EryC1/StrS family"/>
    <property type="match status" value="1"/>
</dbReference>
<evidence type="ECO:0000313" key="6">
    <source>
        <dbReference type="EMBL" id="SHE59219.1"/>
    </source>
</evidence>
<dbReference type="GO" id="GO:0000271">
    <property type="term" value="P:polysaccharide biosynthetic process"/>
    <property type="evidence" value="ECO:0007669"/>
    <property type="project" value="TreeGrafter"/>
</dbReference>
<dbReference type="PANTHER" id="PTHR30244:SF36">
    <property type="entry name" value="3-OXO-GLUCOSE-6-PHOSPHATE:GLUTAMATE AMINOTRANSFERASE"/>
    <property type="match status" value="1"/>
</dbReference>
<dbReference type="InterPro" id="IPR000653">
    <property type="entry name" value="DegT/StrS_aminotransferase"/>
</dbReference>
<dbReference type="SUPFAM" id="SSF53383">
    <property type="entry name" value="PLP-dependent transferases"/>
    <property type="match status" value="1"/>
</dbReference>
<dbReference type="AlphaFoldDB" id="A0A1M4URA6"/>